<dbReference type="Gene3D" id="1.20.1280.50">
    <property type="match status" value="1"/>
</dbReference>
<comment type="caution">
    <text evidence="2">The sequence shown here is derived from an EMBL/GenBank/DDBJ whole genome shotgun (WGS) entry which is preliminary data.</text>
</comment>
<dbReference type="InterPro" id="IPR036047">
    <property type="entry name" value="F-box-like_dom_sf"/>
</dbReference>
<evidence type="ECO:0000313" key="3">
    <source>
        <dbReference type="Proteomes" id="UP000655225"/>
    </source>
</evidence>
<dbReference type="Proteomes" id="UP000655225">
    <property type="component" value="Unassembled WGS sequence"/>
</dbReference>
<dbReference type="EMBL" id="JABCRI010000001">
    <property type="protein sequence ID" value="KAF8413103.1"/>
    <property type="molecule type" value="Genomic_DNA"/>
</dbReference>
<dbReference type="AlphaFoldDB" id="A0A835DRQ7"/>
<keyword evidence="3" id="KW-1185">Reference proteome</keyword>
<dbReference type="InterPro" id="IPR055336">
    <property type="entry name" value="At4g00755-like"/>
</dbReference>
<evidence type="ECO:0000313" key="2">
    <source>
        <dbReference type="EMBL" id="KAF8413103.1"/>
    </source>
</evidence>
<accession>A0A835DRQ7</accession>
<gene>
    <name evidence="2" type="ORF">HHK36_001079</name>
</gene>
<protein>
    <recommendedName>
        <fullName evidence="1">F-box domain-containing protein</fullName>
    </recommendedName>
</protein>
<dbReference type="OMA" id="DQRASYW"/>
<dbReference type="OrthoDB" id="63379at2759"/>
<dbReference type="SUPFAM" id="SSF81383">
    <property type="entry name" value="F-box domain"/>
    <property type="match status" value="1"/>
</dbReference>
<feature type="domain" description="F-box" evidence="1">
    <location>
        <begin position="41"/>
        <end position="70"/>
    </location>
</feature>
<dbReference type="Pfam" id="PF12937">
    <property type="entry name" value="F-box-like"/>
    <property type="match status" value="1"/>
</dbReference>
<proteinExistence type="predicted"/>
<reference evidence="2 3" key="1">
    <citation type="submission" date="2020-04" db="EMBL/GenBank/DDBJ databases">
        <title>Plant Genome Project.</title>
        <authorList>
            <person name="Zhang R.-G."/>
        </authorList>
    </citation>
    <scope>NUCLEOTIDE SEQUENCE [LARGE SCALE GENOMIC DNA]</scope>
    <source>
        <strain evidence="2">YNK0</strain>
        <tissue evidence="2">Leaf</tissue>
    </source>
</reference>
<organism evidence="2 3">
    <name type="scientific">Tetracentron sinense</name>
    <name type="common">Spur-leaf</name>
    <dbReference type="NCBI Taxonomy" id="13715"/>
    <lineage>
        <taxon>Eukaryota</taxon>
        <taxon>Viridiplantae</taxon>
        <taxon>Streptophyta</taxon>
        <taxon>Embryophyta</taxon>
        <taxon>Tracheophyta</taxon>
        <taxon>Spermatophyta</taxon>
        <taxon>Magnoliopsida</taxon>
        <taxon>Trochodendrales</taxon>
        <taxon>Trochodendraceae</taxon>
        <taxon>Tetracentron</taxon>
    </lineage>
</organism>
<sequence length="387" mass="43488">MLLVVFHNVNQVLTREKATIFCLLKMESCSDFLPWLEPDTAIKIFMYLEDPSDLVRASAVSHSWRQFVIANGLCKQMSVRMFPELSGVACATIEPMGVRSNNSMEWESLERDHRVYAFFARGLASFVRNDCISKAISASSTDNYPEESIQNTLQPNDSYWSSKGKSDPSVPETLTYKLTANLCVITEISIRPFKAYFQVGGPIYSAKAVRFHMGHPKSSMNIGSDLMDEFMAGRISAEDKFTWTYTSPEFPMAQENCLQKFKLPEPVLCIGGFLQIELLGRVQRQEIDGLFYICVSHVQVLGRPFSPMFDVEMLDASGKCILKYYLEAKHCLSPKRSSEGEPSAPSRLRSFMAGFMQGGMRGWEQIILNSLLGNVAGDDESDEELVA</sequence>
<dbReference type="InterPro" id="IPR001810">
    <property type="entry name" value="F-box_dom"/>
</dbReference>
<name>A0A835DRQ7_TETSI</name>
<evidence type="ECO:0000259" key="1">
    <source>
        <dbReference type="Pfam" id="PF12937"/>
    </source>
</evidence>
<dbReference type="PANTHER" id="PTHR39741:SF2">
    <property type="entry name" value="F-BOX DOMAIN-CONTAINING PROTEIN"/>
    <property type="match status" value="1"/>
</dbReference>
<dbReference type="PANTHER" id="PTHR39741">
    <property type="entry name" value="F-BOX DOMAIN CONTAINING PROTEIN, EXPRESSED"/>
    <property type="match status" value="1"/>
</dbReference>